<keyword evidence="2" id="KW-1003">Cell membrane</keyword>
<evidence type="ECO:0000256" key="5">
    <source>
        <dbReference type="ARBA" id="ARBA00023136"/>
    </source>
</evidence>
<comment type="caution">
    <text evidence="10">The sequence shown here is derived from an EMBL/GenBank/DDBJ whole genome shotgun (WGS) entry which is preliminary data.</text>
</comment>
<proteinExistence type="inferred from homology"/>
<feature type="domain" description="MacB-like periplasmic core" evidence="9">
    <location>
        <begin position="21"/>
        <end position="236"/>
    </location>
</feature>
<comment type="subcellular location">
    <subcellularLocation>
        <location evidence="1">Cell membrane</location>
        <topology evidence="1">Multi-pass membrane protein</topology>
    </subcellularLocation>
</comment>
<sequence length="404" mass="42902">MQGYEAVRIALRSMRAARLRTALTTLGIVAGVAVVIVLVGLSNGVRDGFAEQFGDLNRMIIVSKVTAAMPGGNGARPITESDLQAVIAAGERGGYSDVAPNRFGSGIVKYEGQTMKASVNSSSESFLKVRNMKVVAGRMFNADDNEEKAKVVVIGRRVVNQLFYGNTGDALGKEIQVGRFTMKVIGVFGYAGDNMDHFVMMPLNTSRMVMGGGENLNGFGVMANTIDQVPAAVNVLNEVMDQRHNVKEPGFRDFDVAPMTSEIKRINNYLSVLTWLTYIIGTLSLIVGGIGVANVMMVTVKNRTAEIGIRKAIGARRSSIMKQFLAEALVLAGMGGLLGAALGVGLTFLAARFVPLWLPEVGEAHVSPATVAGAFGISLVIGLLAGVYPAVRASRLHPIDALRA</sequence>
<dbReference type="InterPro" id="IPR003838">
    <property type="entry name" value="ABC3_permease_C"/>
</dbReference>
<dbReference type="EMBL" id="BAABJP010000007">
    <property type="protein sequence ID" value="GAA5152487.1"/>
    <property type="molecule type" value="Genomic_DNA"/>
</dbReference>
<feature type="transmembrane region" description="Helical" evidence="7">
    <location>
        <begin position="371"/>
        <end position="391"/>
    </location>
</feature>
<dbReference type="InterPro" id="IPR025857">
    <property type="entry name" value="MacB_PCD"/>
</dbReference>
<evidence type="ECO:0000256" key="1">
    <source>
        <dbReference type="ARBA" id="ARBA00004651"/>
    </source>
</evidence>
<evidence type="ECO:0000313" key="10">
    <source>
        <dbReference type="EMBL" id="GAA5152487.1"/>
    </source>
</evidence>
<gene>
    <name evidence="10" type="ORF">GCM10023321_21290</name>
</gene>
<dbReference type="RefSeq" id="WP_185066450.1">
    <property type="nucleotide sequence ID" value="NZ_BAABJP010000007.1"/>
</dbReference>
<keyword evidence="11" id="KW-1185">Reference proteome</keyword>
<dbReference type="Pfam" id="PF12704">
    <property type="entry name" value="MacB_PCD"/>
    <property type="match status" value="1"/>
</dbReference>
<reference evidence="11" key="1">
    <citation type="journal article" date="2019" name="Int. J. Syst. Evol. Microbiol.">
        <title>The Global Catalogue of Microorganisms (GCM) 10K type strain sequencing project: providing services to taxonomists for standard genome sequencing and annotation.</title>
        <authorList>
            <consortium name="The Broad Institute Genomics Platform"/>
            <consortium name="The Broad Institute Genome Sequencing Center for Infectious Disease"/>
            <person name="Wu L."/>
            <person name="Ma J."/>
        </authorList>
    </citation>
    <scope>NUCLEOTIDE SEQUENCE [LARGE SCALE GENOMIC DNA]</scope>
    <source>
        <strain evidence="11">JCM 18303</strain>
    </source>
</reference>
<evidence type="ECO:0000256" key="2">
    <source>
        <dbReference type="ARBA" id="ARBA00022475"/>
    </source>
</evidence>
<evidence type="ECO:0000259" key="9">
    <source>
        <dbReference type="Pfam" id="PF12704"/>
    </source>
</evidence>
<dbReference type="Proteomes" id="UP001428817">
    <property type="component" value="Unassembled WGS sequence"/>
</dbReference>
<feature type="transmembrane region" description="Helical" evidence="7">
    <location>
        <begin position="324"/>
        <end position="351"/>
    </location>
</feature>
<evidence type="ECO:0000256" key="6">
    <source>
        <dbReference type="ARBA" id="ARBA00038076"/>
    </source>
</evidence>
<keyword evidence="4 7" id="KW-1133">Transmembrane helix</keyword>
<feature type="transmembrane region" description="Helical" evidence="7">
    <location>
        <begin position="275"/>
        <end position="300"/>
    </location>
</feature>
<dbReference type="PANTHER" id="PTHR30572:SF4">
    <property type="entry name" value="ABC TRANSPORTER PERMEASE YTRF"/>
    <property type="match status" value="1"/>
</dbReference>
<feature type="domain" description="ABC3 transporter permease C-terminal" evidence="8">
    <location>
        <begin position="279"/>
        <end position="398"/>
    </location>
</feature>
<accession>A0ABP9PXT3</accession>
<keyword evidence="5 7" id="KW-0472">Membrane</keyword>
<evidence type="ECO:0000259" key="8">
    <source>
        <dbReference type="Pfam" id="PF02687"/>
    </source>
</evidence>
<dbReference type="Pfam" id="PF02687">
    <property type="entry name" value="FtsX"/>
    <property type="match status" value="1"/>
</dbReference>
<evidence type="ECO:0000256" key="3">
    <source>
        <dbReference type="ARBA" id="ARBA00022692"/>
    </source>
</evidence>
<protein>
    <submittedName>
        <fullName evidence="10">ABC transporter permease</fullName>
    </submittedName>
</protein>
<keyword evidence="3 7" id="KW-0812">Transmembrane</keyword>
<dbReference type="InterPro" id="IPR050250">
    <property type="entry name" value="Macrolide_Exporter_MacB"/>
</dbReference>
<name>A0ABP9PXT3_9PSEU</name>
<feature type="transmembrane region" description="Helical" evidence="7">
    <location>
        <begin position="21"/>
        <end position="41"/>
    </location>
</feature>
<evidence type="ECO:0000256" key="4">
    <source>
        <dbReference type="ARBA" id="ARBA00022989"/>
    </source>
</evidence>
<evidence type="ECO:0000256" key="7">
    <source>
        <dbReference type="SAM" id="Phobius"/>
    </source>
</evidence>
<dbReference type="PANTHER" id="PTHR30572">
    <property type="entry name" value="MEMBRANE COMPONENT OF TRANSPORTER-RELATED"/>
    <property type="match status" value="1"/>
</dbReference>
<organism evidence="10 11">
    <name type="scientific">Pseudonocardia eucalypti</name>
    <dbReference type="NCBI Taxonomy" id="648755"/>
    <lineage>
        <taxon>Bacteria</taxon>
        <taxon>Bacillati</taxon>
        <taxon>Actinomycetota</taxon>
        <taxon>Actinomycetes</taxon>
        <taxon>Pseudonocardiales</taxon>
        <taxon>Pseudonocardiaceae</taxon>
        <taxon>Pseudonocardia</taxon>
    </lineage>
</organism>
<evidence type="ECO:0000313" key="11">
    <source>
        <dbReference type="Proteomes" id="UP001428817"/>
    </source>
</evidence>
<comment type="similarity">
    <text evidence="6">Belongs to the ABC-4 integral membrane protein family.</text>
</comment>